<protein>
    <recommendedName>
        <fullName evidence="1">Peptidase C1A papain C-terminal domain-containing protein</fullName>
    </recommendedName>
</protein>
<dbReference type="Proteomes" id="UP000256970">
    <property type="component" value="Unassembled WGS sequence"/>
</dbReference>
<gene>
    <name evidence="3" type="ORF">BQ4739_LOCUS16353</name>
    <name evidence="2" type="ORF">BQ4739_LOCUS5803</name>
</gene>
<sequence>MLQDQGTCSSCVGFAVTAAAEAAVNVFKQQNWNRLSLSEQALSFCTLRPRISCVSGASYDAVVQFLDEGRVAQWPTRNCFPYLGAASSSEACLQLNSGLWSSQLPEVPWQQWRG</sequence>
<dbReference type="SUPFAM" id="SSF54001">
    <property type="entry name" value="Cysteine proteinases"/>
    <property type="match status" value="1"/>
</dbReference>
<proteinExistence type="predicted"/>
<evidence type="ECO:0000313" key="4">
    <source>
        <dbReference type="Proteomes" id="UP000256970"/>
    </source>
</evidence>
<dbReference type="EMBL" id="FNXT01000617">
    <property type="protein sequence ID" value="SZX65368.1"/>
    <property type="molecule type" value="Genomic_DNA"/>
</dbReference>
<dbReference type="EMBL" id="FNXT01001246">
    <property type="protein sequence ID" value="SZX75986.1"/>
    <property type="molecule type" value="Genomic_DNA"/>
</dbReference>
<reference evidence="2 4" key="1">
    <citation type="submission" date="2016-10" db="EMBL/GenBank/DDBJ databases">
        <authorList>
            <person name="Cai Z."/>
        </authorList>
    </citation>
    <scope>NUCLEOTIDE SEQUENCE [LARGE SCALE GENOMIC DNA]</scope>
</reference>
<evidence type="ECO:0000259" key="1">
    <source>
        <dbReference type="Pfam" id="PF00112"/>
    </source>
</evidence>
<dbReference type="Pfam" id="PF00112">
    <property type="entry name" value="Peptidase_C1"/>
    <property type="match status" value="1"/>
</dbReference>
<dbReference type="InterPro" id="IPR000668">
    <property type="entry name" value="Peptidase_C1A_C"/>
</dbReference>
<dbReference type="GO" id="GO:0006508">
    <property type="term" value="P:proteolysis"/>
    <property type="evidence" value="ECO:0007669"/>
    <property type="project" value="InterPro"/>
</dbReference>
<name>A0A383VIM3_TETOB</name>
<feature type="domain" description="Peptidase C1A papain C-terminal" evidence="1">
    <location>
        <begin position="3"/>
        <end position="86"/>
    </location>
</feature>
<evidence type="ECO:0000313" key="2">
    <source>
        <dbReference type="EMBL" id="SZX65368.1"/>
    </source>
</evidence>
<evidence type="ECO:0000313" key="3">
    <source>
        <dbReference type="EMBL" id="SZX75986.1"/>
    </source>
</evidence>
<keyword evidence="4" id="KW-1185">Reference proteome</keyword>
<dbReference type="GO" id="GO:0008234">
    <property type="term" value="F:cysteine-type peptidase activity"/>
    <property type="evidence" value="ECO:0007669"/>
    <property type="project" value="InterPro"/>
</dbReference>
<accession>A0A383VIM3</accession>
<dbReference type="InterPro" id="IPR038765">
    <property type="entry name" value="Papain-like_cys_pep_sf"/>
</dbReference>
<dbReference type="Gene3D" id="3.90.70.10">
    <property type="entry name" value="Cysteine proteinases"/>
    <property type="match status" value="1"/>
</dbReference>
<dbReference type="AlphaFoldDB" id="A0A383VIM3"/>
<organism evidence="2 4">
    <name type="scientific">Tetradesmus obliquus</name>
    <name type="common">Green alga</name>
    <name type="synonym">Acutodesmus obliquus</name>
    <dbReference type="NCBI Taxonomy" id="3088"/>
    <lineage>
        <taxon>Eukaryota</taxon>
        <taxon>Viridiplantae</taxon>
        <taxon>Chlorophyta</taxon>
        <taxon>core chlorophytes</taxon>
        <taxon>Chlorophyceae</taxon>
        <taxon>CS clade</taxon>
        <taxon>Sphaeropleales</taxon>
        <taxon>Scenedesmaceae</taxon>
        <taxon>Tetradesmus</taxon>
    </lineage>
</organism>